<feature type="domain" description="Carrier" evidence="3">
    <location>
        <begin position="1"/>
        <end position="73"/>
    </location>
</feature>
<dbReference type="InterPro" id="IPR036736">
    <property type="entry name" value="ACP-like_sf"/>
</dbReference>
<keyword evidence="1" id="KW-0596">Phosphopantetheine</keyword>
<dbReference type="InterPro" id="IPR029058">
    <property type="entry name" value="AB_hydrolase_fold"/>
</dbReference>
<dbReference type="InterPro" id="IPR020806">
    <property type="entry name" value="PKS_PP-bd"/>
</dbReference>
<dbReference type="InterPro" id="IPR009081">
    <property type="entry name" value="PP-bd_ACP"/>
</dbReference>
<dbReference type="SMART" id="SM00823">
    <property type="entry name" value="PKS_PP"/>
    <property type="match status" value="1"/>
</dbReference>
<accession>S5TLH4</accession>
<dbReference type="EMBL" id="KF264557">
    <property type="protein sequence ID" value="AGS49845.1"/>
    <property type="molecule type" value="Genomic_DNA"/>
</dbReference>
<dbReference type="Pfam" id="PF00550">
    <property type="entry name" value="PP-binding"/>
    <property type="match status" value="1"/>
</dbReference>
<proteinExistence type="predicted"/>
<organism evidence="4">
    <name type="scientific">uncultured bacterium esnapd17</name>
    <dbReference type="NCBI Taxonomy" id="1366598"/>
    <lineage>
        <taxon>Bacteria</taxon>
        <taxon>environmental samples</taxon>
    </lineage>
</organism>
<keyword evidence="4" id="KW-0436">Ligase</keyword>
<dbReference type="PANTHER" id="PTHR44845:SF6">
    <property type="entry name" value="BETA-ALANINE-ACTIVATING ENZYME"/>
    <property type="match status" value="1"/>
</dbReference>
<name>S5TLH4_9BACT</name>
<dbReference type="Gene3D" id="3.40.50.1820">
    <property type="entry name" value="alpha/beta hydrolase"/>
    <property type="match status" value="1"/>
</dbReference>
<dbReference type="AlphaFoldDB" id="S5TLH4"/>
<dbReference type="PANTHER" id="PTHR44845">
    <property type="entry name" value="CARRIER DOMAIN-CONTAINING PROTEIN"/>
    <property type="match status" value="1"/>
</dbReference>
<keyword evidence="2" id="KW-0597">Phosphoprotein</keyword>
<protein>
    <submittedName>
        <fullName evidence="4">Long-chain-fatty-acid--CoA ligase</fullName>
        <ecNumber evidence="4">6.2.1.3</ecNumber>
    </submittedName>
</protein>
<evidence type="ECO:0000256" key="2">
    <source>
        <dbReference type="ARBA" id="ARBA00022553"/>
    </source>
</evidence>
<evidence type="ECO:0000256" key="1">
    <source>
        <dbReference type="ARBA" id="ARBA00022450"/>
    </source>
</evidence>
<dbReference type="SUPFAM" id="SSF47336">
    <property type="entry name" value="ACP-like"/>
    <property type="match status" value="1"/>
</dbReference>
<dbReference type="PROSITE" id="PS50075">
    <property type="entry name" value="CARRIER"/>
    <property type="match status" value="1"/>
</dbReference>
<dbReference type="GO" id="GO:0004467">
    <property type="term" value="F:long-chain fatty acid-CoA ligase activity"/>
    <property type="evidence" value="ECO:0007669"/>
    <property type="project" value="UniProtKB-EC"/>
</dbReference>
<sequence length="78" mass="8576">MDTQASIAALYRQVLEVDDVSADDDFFVLGGNSLLAMRLLELIEQELGVKIPARAFYQGTTVAELSDTVQESLQEVAR</sequence>
<dbReference type="EC" id="6.2.1.3" evidence="4"/>
<dbReference type="GO" id="GO:0031177">
    <property type="term" value="F:phosphopantetheine binding"/>
    <property type="evidence" value="ECO:0007669"/>
    <property type="project" value="InterPro"/>
</dbReference>
<evidence type="ECO:0000313" key="4">
    <source>
        <dbReference type="EMBL" id="AGS49845.1"/>
    </source>
</evidence>
<reference evidence="4" key="1">
    <citation type="journal article" date="2013" name="Proc. Natl. Acad. Sci. U.S.A.">
        <title>Mapping gene clusters within arrayed metagenomic libraries to expand the structural diversity of biomedically relevant natural products.</title>
        <authorList>
            <person name="Owen J.G."/>
            <person name="Reddy B.V."/>
            <person name="Ternei M.A."/>
            <person name="Charlop-Powers Z."/>
            <person name="Calle P.Y."/>
            <person name="Kim J.H."/>
            <person name="Brady S.F."/>
        </authorList>
    </citation>
    <scope>NUCLEOTIDE SEQUENCE</scope>
</reference>
<evidence type="ECO:0000259" key="3">
    <source>
        <dbReference type="PROSITE" id="PS50075"/>
    </source>
</evidence>